<keyword evidence="1" id="KW-0812">Transmembrane</keyword>
<organism evidence="3 4">
    <name type="scientific">Pseudoalteromonas luteoviolacea DSM 6061</name>
    <dbReference type="NCBI Taxonomy" id="1365250"/>
    <lineage>
        <taxon>Bacteria</taxon>
        <taxon>Pseudomonadati</taxon>
        <taxon>Pseudomonadota</taxon>
        <taxon>Gammaproteobacteria</taxon>
        <taxon>Alteromonadales</taxon>
        <taxon>Pseudoalteromonadaceae</taxon>
        <taxon>Pseudoalteromonas</taxon>
    </lineage>
</organism>
<dbReference type="RefSeq" id="WP_081232439.1">
    <property type="nucleotide sequence ID" value="NZ_AQHB01000049.1"/>
</dbReference>
<feature type="transmembrane region" description="Helical" evidence="1">
    <location>
        <begin position="159"/>
        <end position="177"/>
    </location>
</feature>
<dbReference type="PANTHER" id="PTHR42736">
    <property type="entry name" value="PROTEIN-GLUTAMINE GAMMA-GLUTAMYLTRANSFERASE"/>
    <property type="match status" value="1"/>
</dbReference>
<dbReference type="InterPro" id="IPR021878">
    <property type="entry name" value="TgpA_N"/>
</dbReference>
<dbReference type="SMART" id="SM00460">
    <property type="entry name" value="TGc"/>
    <property type="match status" value="1"/>
</dbReference>
<dbReference type="Gene3D" id="3.10.620.30">
    <property type="match status" value="1"/>
</dbReference>
<gene>
    <name evidence="3" type="ORF">N475_17245</name>
</gene>
<feature type="transmembrane region" description="Helical" evidence="1">
    <location>
        <begin position="58"/>
        <end position="77"/>
    </location>
</feature>
<feature type="domain" description="Transglutaminase-like" evidence="2">
    <location>
        <begin position="391"/>
        <end position="462"/>
    </location>
</feature>
<dbReference type="InterPro" id="IPR052901">
    <property type="entry name" value="Bact_TGase-like"/>
</dbReference>
<dbReference type="PANTHER" id="PTHR42736:SF1">
    <property type="entry name" value="PROTEIN-GLUTAMINE GAMMA-GLUTAMYLTRANSFERASE"/>
    <property type="match status" value="1"/>
</dbReference>
<dbReference type="Pfam" id="PF11992">
    <property type="entry name" value="TgpA_N"/>
    <property type="match status" value="1"/>
</dbReference>
<dbReference type="Pfam" id="PF01841">
    <property type="entry name" value="Transglut_core"/>
    <property type="match status" value="1"/>
</dbReference>
<sequence>MNANLLVERNTLITSLIYCAISLLLFQSLGYVFCVSIVLVTIFKLSTTMGAVKNPSKLVVNLLAVTVIVVVFLSLGFKNTIEMFVAMLIGACALKMLQVSTAKQATSAYILNFFTYPCFYLFSQNILAFTFVAALLLFNLSQLFSVSHNLPIKVAYKNSLKKFIFSLPLAVAMVLLVPKLPPFWQLPNAKSANTGLSEDVDPFEITELSRSSELAFRALLPTAEMFQPPFYWRAIVHDQFDGKKWQMSRLQGVGLQRTYQPMGPTYSVIAEPSNTRWLFTLGDGVPASKGMNVNNFGTIFQKKLSNKAVQYEVSPVDLDDARLTRWEYGINTQLPQGFNPRASALASKWNSETNSTQEFITKMKAFFVEGDFTYSLTPPAISEKHNVDEFLFSTQAGFCGHYASAAAFLMRNAGIPTRLVSGYLGGEYNQQSNYYAVYQYDAHAWVEYYVPQLGWLRLDPTAWVAPNRMFGSLSDLAQLEQQFKDNLGISLASFSNIRAINWLRLQLEQLDFHWTRWVLNFDGKKQSSLLKALFGNKHNFLPALSVILILITVFGGWFAYLNFRNWQKQPKEIRLYNRLLDFGKVQSGSLTPKQAIELLKQKFPRAQSELDEFYELFELARYNTLRLSNEQYKRLGLLNKRIIKKAKIK</sequence>
<dbReference type="InterPro" id="IPR002931">
    <property type="entry name" value="Transglutaminase-like"/>
</dbReference>
<name>A0A166WAF9_9GAMM</name>
<feature type="transmembrane region" description="Helical" evidence="1">
    <location>
        <begin position="12"/>
        <end position="43"/>
    </location>
</feature>
<feature type="transmembrane region" description="Helical" evidence="1">
    <location>
        <begin position="114"/>
        <end position="138"/>
    </location>
</feature>
<reference evidence="3 4" key="1">
    <citation type="submission" date="2013-07" db="EMBL/GenBank/DDBJ databases">
        <title>Comparative Genomic and Metabolomic Analysis of Twelve Strains of Pseudoalteromonas luteoviolacea.</title>
        <authorList>
            <person name="Vynne N.G."/>
            <person name="Mansson M."/>
            <person name="Gram L."/>
        </authorList>
    </citation>
    <scope>NUCLEOTIDE SEQUENCE [LARGE SCALE GENOMIC DNA]</scope>
    <source>
        <strain evidence="3 4">DSM 6061</strain>
    </source>
</reference>
<keyword evidence="1" id="KW-0472">Membrane</keyword>
<dbReference type="PATRIC" id="fig|1365250.3.peg.3052"/>
<evidence type="ECO:0000313" key="3">
    <source>
        <dbReference type="EMBL" id="KZN36671.1"/>
    </source>
</evidence>
<evidence type="ECO:0000313" key="4">
    <source>
        <dbReference type="Proteomes" id="UP000076643"/>
    </source>
</evidence>
<proteinExistence type="predicted"/>
<accession>A0A166WAF9</accession>
<dbReference type="Proteomes" id="UP000076643">
    <property type="component" value="Unassembled WGS sequence"/>
</dbReference>
<feature type="transmembrane region" description="Helical" evidence="1">
    <location>
        <begin position="84"/>
        <end position="102"/>
    </location>
</feature>
<dbReference type="AlphaFoldDB" id="A0A166WAF9"/>
<keyword evidence="4" id="KW-1185">Reference proteome</keyword>
<dbReference type="EMBL" id="AUYB01000106">
    <property type="protein sequence ID" value="KZN36671.1"/>
    <property type="molecule type" value="Genomic_DNA"/>
</dbReference>
<comment type="caution">
    <text evidence="3">The sequence shown here is derived from an EMBL/GenBank/DDBJ whole genome shotgun (WGS) entry which is preliminary data.</text>
</comment>
<dbReference type="SUPFAM" id="SSF54001">
    <property type="entry name" value="Cysteine proteinases"/>
    <property type="match status" value="1"/>
</dbReference>
<feature type="transmembrane region" description="Helical" evidence="1">
    <location>
        <begin position="540"/>
        <end position="561"/>
    </location>
</feature>
<evidence type="ECO:0000256" key="1">
    <source>
        <dbReference type="SAM" id="Phobius"/>
    </source>
</evidence>
<evidence type="ECO:0000259" key="2">
    <source>
        <dbReference type="SMART" id="SM00460"/>
    </source>
</evidence>
<keyword evidence="1" id="KW-1133">Transmembrane helix</keyword>
<protein>
    <recommendedName>
        <fullName evidence="2">Transglutaminase-like domain-containing protein</fullName>
    </recommendedName>
</protein>
<dbReference type="InterPro" id="IPR038765">
    <property type="entry name" value="Papain-like_cys_pep_sf"/>
</dbReference>